<dbReference type="EMBL" id="BJXU01000004">
    <property type="protein sequence ID" value="GEN22218.1"/>
    <property type="molecule type" value="Genomic_DNA"/>
</dbReference>
<reference evidence="1 4" key="2">
    <citation type="submission" date="2019-07" db="EMBL/GenBank/DDBJ databases">
        <title>Whole genome shotgun sequence of Halomonas cupida NBRC 102219.</title>
        <authorList>
            <person name="Hosoyama A."/>
            <person name="Uohara A."/>
            <person name="Ohji S."/>
            <person name="Ichikawa N."/>
        </authorList>
    </citation>
    <scope>NUCLEOTIDE SEQUENCE [LARGE SCALE GENOMIC DNA]</scope>
    <source>
        <strain evidence="1 4">NBRC 102219</strain>
    </source>
</reference>
<keyword evidence="4" id="KW-1185">Reference proteome</keyword>
<dbReference type="OrthoDB" id="6166889at2"/>
<dbReference type="EMBL" id="FRCA01000001">
    <property type="protein sequence ID" value="SHL47539.1"/>
    <property type="molecule type" value="Genomic_DNA"/>
</dbReference>
<evidence type="ECO:0000313" key="2">
    <source>
        <dbReference type="EMBL" id="SHL47539.1"/>
    </source>
</evidence>
<accession>A0A1M7AYR2</accession>
<evidence type="ECO:0000313" key="1">
    <source>
        <dbReference type="EMBL" id="GEN22218.1"/>
    </source>
</evidence>
<gene>
    <name evidence="1" type="ORF">HCU01_01670</name>
    <name evidence="2" type="ORF">SAMN05660971_00683</name>
</gene>
<dbReference type="AlphaFoldDB" id="A0A1M7AYR2"/>
<proteinExistence type="predicted"/>
<reference evidence="2 3" key="1">
    <citation type="submission" date="2016-11" db="EMBL/GenBank/DDBJ databases">
        <authorList>
            <person name="Jaros S."/>
            <person name="Januszkiewicz K."/>
            <person name="Wedrychowicz H."/>
        </authorList>
    </citation>
    <scope>NUCLEOTIDE SEQUENCE [LARGE SCALE GENOMIC DNA]</scope>
    <source>
        <strain evidence="2 3">DSM 4740</strain>
    </source>
</reference>
<sequence length="101" mass="11202">MHNLYIPVVLILLSIAALFGYEYMADSHVDDDIQQAISAALGTPSQMTLLDLREVNTGYGVCGSYRLASGQDEVAPFFYSKVDDNAELDAESRRYRMNCGE</sequence>
<dbReference type="Proteomes" id="UP000184123">
    <property type="component" value="Unassembled WGS sequence"/>
</dbReference>
<evidence type="ECO:0000313" key="4">
    <source>
        <dbReference type="Proteomes" id="UP000321726"/>
    </source>
</evidence>
<protein>
    <submittedName>
        <fullName evidence="2">Uncharacterized protein</fullName>
    </submittedName>
</protein>
<dbReference type="Proteomes" id="UP000321726">
    <property type="component" value="Unassembled WGS sequence"/>
</dbReference>
<organism evidence="2 3">
    <name type="scientific">Halomonas cupida</name>
    <dbReference type="NCBI Taxonomy" id="44933"/>
    <lineage>
        <taxon>Bacteria</taxon>
        <taxon>Pseudomonadati</taxon>
        <taxon>Pseudomonadota</taxon>
        <taxon>Gammaproteobacteria</taxon>
        <taxon>Oceanospirillales</taxon>
        <taxon>Halomonadaceae</taxon>
        <taxon>Halomonas</taxon>
    </lineage>
</organism>
<dbReference type="RefSeq" id="WP_073433573.1">
    <property type="nucleotide sequence ID" value="NZ_BJXU01000004.1"/>
</dbReference>
<name>A0A1M7AYR2_9GAMM</name>
<evidence type="ECO:0000313" key="3">
    <source>
        <dbReference type="Proteomes" id="UP000184123"/>
    </source>
</evidence>